<dbReference type="Proteomes" id="UP000232323">
    <property type="component" value="Unassembled WGS sequence"/>
</dbReference>
<feature type="compositionally biased region" description="Polar residues" evidence="2">
    <location>
        <begin position="44"/>
        <end position="53"/>
    </location>
</feature>
<name>A0A250XIE6_9CHLO</name>
<feature type="region of interest" description="Disordered" evidence="2">
    <location>
        <begin position="134"/>
        <end position="161"/>
    </location>
</feature>
<evidence type="ECO:0000313" key="6">
    <source>
        <dbReference type="Proteomes" id="UP000232323"/>
    </source>
</evidence>
<reference evidence="5 6" key="1">
    <citation type="submission" date="2017-08" db="EMBL/GenBank/DDBJ databases">
        <title>Acidophilic green algal genome provides insights into adaptation to an acidic environment.</title>
        <authorList>
            <person name="Hirooka S."/>
            <person name="Hirose Y."/>
            <person name="Kanesaki Y."/>
            <person name="Higuchi S."/>
            <person name="Fujiwara T."/>
            <person name="Onuma R."/>
            <person name="Era A."/>
            <person name="Ohbayashi R."/>
            <person name="Uzuka A."/>
            <person name="Nozaki H."/>
            <person name="Yoshikawa H."/>
            <person name="Miyagishima S.Y."/>
        </authorList>
    </citation>
    <scope>NUCLEOTIDE SEQUENCE [LARGE SCALE GENOMIC DNA]</scope>
    <source>
        <strain evidence="5 6">NIES-2499</strain>
    </source>
</reference>
<dbReference type="InterPro" id="IPR003734">
    <property type="entry name" value="DUF155"/>
</dbReference>
<dbReference type="PANTHER" id="PTHR16255">
    <property type="entry name" value="REQUIRED FOR MEIOTIC NUCLEAR DIVISION PROTEIN 1 HOMOLOG"/>
    <property type="match status" value="1"/>
</dbReference>
<dbReference type="InterPro" id="IPR051624">
    <property type="entry name" value="RMD1/Sad1-interacting"/>
</dbReference>
<evidence type="ECO:0000313" key="5">
    <source>
        <dbReference type="EMBL" id="GAX82560.1"/>
    </source>
</evidence>
<evidence type="ECO:0000259" key="4">
    <source>
        <dbReference type="Pfam" id="PF02582"/>
    </source>
</evidence>
<dbReference type="OrthoDB" id="18302at2759"/>
<organism evidence="5 6">
    <name type="scientific">Chlamydomonas eustigma</name>
    <dbReference type="NCBI Taxonomy" id="1157962"/>
    <lineage>
        <taxon>Eukaryota</taxon>
        <taxon>Viridiplantae</taxon>
        <taxon>Chlorophyta</taxon>
        <taxon>core chlorophytes</taxon>
        <taxon>Chlorophyceae</taxon>
        <taxon>CS clade</taxon>
        <taxon>Chlamydomonadales</taxon>
        <taxon>Chlamydomonadaceae</taxon>
        <taxon>Chlamydomonas</taxon>
    </lineage>
</organism>
<sequence>MSTSTFYDESLDTSYLIEETALDEPTYDATPTHHAQESIRGFSQPATSSTLSASAVRPGPYLRRMNSGDLGRGSSRATPAGFTQPPLAPVRTTSAERATRKSVPVLAGSLSLHKDRFVPLPRETAYEHIPEETNDMEGMDSESSAGGALISPDPSRSGPGARHWGRITVSCIAEGFMRSKLLSHLDHVHPGCTNSSYPDAIYFSPPFSANTSTSDVFFLDYGVVICWNLTELQEAHVLNDLATAFRVKPMPSHKIQVEELSFHYSAMEPPHIQNDVITINKWQASDPQVKLSISFALAQSCKLAVYEERIGQLVEEVRFVPEELAQYGEVRKSRNEVAKLTGKVFLQKNAVNLLSSILDTPEYFWGVPDSMQVLYDKVCEYRELEGRVEIVNARFEIMQKMLNIWSEHSQAAYMGQLDLLVVFLIVIEVVVAALEVVGLLFIHRKQ</sequence>
<feature type="transmembrane region" description="Helical" evidence="3">
    <location>
        <begin position="419"/>
        <end position="442"/>
    </location>
</feature>
<evidence type="ECO:0000256" key="1">
    <source>
        <dbReference type="ARBA" id="ARBA00008306"/>
    </source>
</evidence>
<dbReference type="GO" id="GO:0005739">
    <property type="term" value="C:mitochondrion"/>
    <property type="evidence" value="ECO:0007669"/>
    <property type="project" value="UniProtKB-ARBA"/>
</dbReference>
<comment type="similarity">
    <text evidence="1">Belongs to the RMD1/sif2 family.</text>
</comment>
<proteinExistence type="inferred from homology"/>
<gene>
    <name evidence="5" type="ORF">CEUSTIGMA_g9986.t1</name>
</gene>
<protein>
    <recommendedName>
        <fullName evidence="4">DUF155 domain-containing protein</fullName>
    </recommendedName>
</protein>
<comment type="caution">
    <text evidence="5">The sequence shown here is derived from an EMBL/GenBank/DDBJ whole genome shotgun (WGS) entry which is preliminary data.</text>
</comment>
<evidence type="ECO:0000256" key="2">
    <source>
        <dbReference type="SAM" id="MobiDB-lite"/>
    </source>
</evidence>
<keyword evidence="3" id="KW-1133">Transmembrane helix</keyword>
<feature type="region of interest" description="Disordered" evidence="2">
    <location>
        <begin position="24"/>
        <end position="101"/>
    </location>
</feature>
<keyword evidence="3" id="KW-0812">Transmembrane</keyword>
<evidence type="ECO:0000256" key="3">
    <source>
        <dbReference type="SAM" id="Phobius"/>
    </source>
</evidence>
<dbReference type="AlphaFoldDB" id="A0A250XIE6"/>
<dbReference type="Pfam" id="PF02582">
    <property type="entry name" value="DUF155"/>
    <property type="match status" value="1"/>
</dbReference>
<keyword evidence="6" id="KW-1185">Reference proteome</keyword>
<keyword evidence="3" id="KW-0472">Membrane</keyword>
<dbReference type="EMBL" id="BEGY01000082">
    <property type="protein sequence ID" value="GAX82560.1"/>
    <property type="molecule type" value="Genomic_DNA"/>
</dbReference>
<accession>A0A250XIE6</accession>
<dbReference type="PANTHER" id="PTHR16255:SF1">
    <property type="entry name" value="REQUIRED FOR MEIOTIC NUCLEAR DIVISION PROTEIN 1 HOMOLOG"/>
    <property type="match status" value="1"/>
</dbReference>
<feature type="domain" description="DUF155" evidence="4">
    <location>
        <begin position="216"/>
        <end position="392"/>
    </location>
</feature>